<protein>
    <submittedName>
        <fullName evidence="4">Peptidoglycan recognition protein family protein</fullName>
    </submittedName>
</protein>
<dbReference type="AlphaFoldDB" id="A0A9X3XNG1"/>
<dbReference type="GO" id="GO:0009253">
    <property type="term" value="P:peptidoglycan catabolic process"/>
    <property type="evidence" value="ECO:0007669"/>
    <property type="project" value="InterPro"/>
</dbReference>
<dbReference type="PANTHER" id="PTHR11022:SF41">
    <property type="entry name" value="PEPTIDOGLYCAN-RECOGNITION PROTEIN LC-RELATED"/>
    <property type="match status" value="1"/>
</dbReference>
<dbReference type="PANTHER" id="PTHR11022">
    <property type="entry name" value="PEPTIDOGLYCAN RECOGNITION PROTEIN"/>
    <property type="match status" value="1"/>
</dbReference>
<sequence>MKFKANKLKGFENEALYREFKINEVEYKWALPLNFDFNPSIIVYHHTADNNMTPQKIDEIHKGRGWSGIGYHFYIRKDGMIYRGRPENSVGAHAPGVNSRAFGIAVEGNLNSENLTQSQMSSIIELSKYLMEKYNIKDLKRHKDVRNTECPGKNFPFEEIKTNLGI</sequence>
<dbReference type="GO" id="GO:0008270">
    <property type="term" value="F:zinc ion binding"/>
    <property type="evidence" value="ECO:0007669"/>
    <property type="project" value="InterPro"/>
</dbReference>
<comment type="similarity">
    <text evidence="1">Belongs to the N-acetylmuramoyl-L-alanine amidase 2 family.</text>
</comment>
<feature type="domain" description="N-acetylmuramoyl-L-alanine amidase" evidence="2">
    <location>
        <begin position="28"/>
        <end position="152"/>
    </location>
</feature>
<dbReference type="GO" id="GO:0008745">
    <property type="term" value="F:N-acetylmuramoyl-L-alanine amidase activity"/>
    <property type="evidence" value="ECO:0007669"/>
    <property type="project" value="InterPro"/>
</dbReference>
<proteinExistence type="inferred from homology"/>
<comment type="caution">
    <text evidence="4">The sequence shown here is derived from an EMBL/GenBank/DDBJ whole genome shotgun (WGS) entry which is preliminary data.</text>
</comment>
<feature type="domain" description="Peptidoglycan recognition protein family" evidence="3">
    <location>
        <begin position="25"/>
        <end position="146"/>
    </location>
</feature>
<evidence type="ECO:0000313" key="4">
    <source>
        <dbReference type="EMBL" id="MDC4241481.1"/>
    </source>
</evidence>
<dbReference type="InterPro" id="IPR006619">
    <property type="entry name" value="PGRP_domain_met/bac"/>
</dbReference>
<dbReference type="Proteomes" id="UP001141183">
    <property type="component" value="Unassembled WGS sequence"/>
</dbReference>
<dbReference type="SUPFAM" id="SSF55846">
    <property type="entry name" value="N-acetylmuramoyl-L-alanine amidase-like"/>
    <property type="match status" value="1"/>
</dbReference>
<dbReference type="EMBL" id="JAMRYU010000016">
    <property type="protein sequence ID" value="MDC4241481.1"/>
    <property type="molecule type" value="Genomic_DNA"/>
</dbReference>
<dbReference type="CDD" id="cd06583">
    <property type="entry name" value="PGRP"/>
    <property type="match status" value="1"/>
</dbReference>
<dbReference type="SMART" id="SM00644">
    <property type="entry name" value="Ami_2"/>
    <property type="match status" value="1"/>
</dbReference>
<evidence type="ECO:0000259" key="2">
    <source>
        <dbReference type="SMART" id="SM00644"/>
    </source>
</evidence>
<dbReference type="Gene3D" id="3.40.80.10">
    <property type="entry name" value="Peptidoglycan recognition protein-like"/>
    <property type="match status" value="1"/>
</dbReference>
<dbReference type="InterPro" id="IPR015510">
    <property type="entry name" value="PGRP"/>
</dbReference>
<organism evidence="4 5">
    <name type="scientific">Clostridium tertium</name>
    <dbReference type="NCBI Taxonomy" id="1559"/>
    <lineage>
        <taxon>Bacteria</taxon>
        <taxon>Bacillati</taxon>
        <taxon>Bacillota</taxon>
        <taxon>Clostridia</taxon>
        <taxon>Eubacteriales</taxon>
        <taxon>Clostridiaceae</taxon>
        <taxon>Clostridium</taxon>
    </lineage>
</organism>
<accession>A0A9X3XNG1</accession>
<dbReference type="InterPro" id="IPR002502">
    <property type="entry name" value="Amidase_domain"/>
</dbReference>
<dbReference type="SMART" id="SM00701">
    <property type="entry name" value="PGRP"/>
    <property type="match status" value="1"/>
</dbReference>
<gene>
    <name evidence="4" type="ORF">NE398_15190</name>
</gene>
<evidence type="ECO:0000313" key="5">
    <source>
        <dbReference type="Proteomes" id="UP001141183"/>
    </source>
</evidence>
<dbReference type="InterPro" id="IPR036505">
    <property type="entry name" value="Amidase/PGRP_sf"/>
</dbReference>
<name>A0A9X3XNG1_9CLOT</name>
<reference evidence="4" key="1">
    <citation type="submission" date="2022-05" db="EMBL/GenBank/DDBJ databases">
        <title>Draft genome sequence of Clostridium tertium strain CP3 isolated from Peru.</title>
        <authorList>
            <person name="Hurtado R."/>
            <person name="Lima L."/>
            <person name="Sousa T."/>
            <person name="Jaiswal A.K."/>
            <person name="Tiwari S."/>
            <person name="Maturrano L."/>
            <person name="Brenig B."/>
            <person name="Azevedo V."/>
        </authorList>
    </citation>
    <scope>NUCLEOTIDE SEQUENCE</scope>
    <source>
        <strain evidence="4">CP3</strain>
    </source>
</reference>
<evidence type="ECO:0000259" key="3">
    <source>
        <dbReference type="SMART" id="SM00701"/>
    </source>
</evidence>
<dbReference type="RefSeq" id="WP_097034191.1">
    <property type="nucleotide sequence ID" value="NZ_JALDMI010000025.1"/>
</dbReference>
<keyword evidence="5" id="KW-1185">Reference proteome</keyword>
<evidence type="ECO:0000256" key="1">
    <source>
        <dbReference type="ARBA" id="ARBA00007553"/>
    </source>
</evidence>
<dbReference type="Pfam" id="PF01510">
    <property type="entry name" value="Amidase_2"/>
    <property type="match status" value="1"/>
</dbReference>